<proteinExistence type="predicted"/>
<accession>A0A9P3GQH7</accession>
<dbReference type="InterPro" id="IPR001938">
    <property type="entry name" value="Thaumatin"/>
</dbReference>
<reference evidence="2 3" key="1">
    <citation type="submission" date="2021-08" db="EMBL/GenBank/DDBJ databases">
        <title>Draft Genome Sequence of Phanerochaete sordida strain YK-624.</title>
        <authorList>
            <person name="Mori T."/>
            <person name="Dohra H."/>
            <person name="Suzuki T."/>
            <person name="Kawagishi H."/>
            <person name="Hirai H."/>
        </authorList>
    </citation>
    <scope>NUCLEOTIDE SEQUENCE [LARGE SCALE GENOMIC DNA]</scope>
    <source>
        <strain evidence="2 3">YK-624</strain>
    </source>
</reference>
<organism evidence="2 3">
    <name type="scientific">Phanerochaete sordida</name>
    <dbReference type="NCBI Taxonomy" id="48140"/>
    <lineage>
        <taxon>Eukaryota</taxon>
        <taxon>Fungi</taxon>
        <taxon>Dikarya</taxon>
        <taxon>Basidiomycota</taxon>
        <taxon>Agaricomycotina</taxon>
        <taxon>Agaricomycetes</taxon>
        <taxon>Polyporales</taxon>
        <taxon>Phanerochaetaceae</taxon>
        <taxon>Phanerochaete</taxon>
    </lineage>
</organism>
<keyword evidence="1" id="KW-0732">Signal</keyword>
<feature type="signal peptide" evidence="1">
    <location>
        <begin position="1"/>
        <end position="21"/>
    </location>
</feature>
<name>A0A9P3GQH7_9APHY</name>
<dbReference type="SMART" id="SM00205">
    <property type="entry name" value="THN"/>
    <property type="match status" value="1"/>
</dbReference>
<evidence type="ECO:0000313" key="3">
    <source>
        <dbReference type="Proteomes" id="UP000703269"/>
    </source>
</evidence>
<dbReference type="Proteomes" id="UP000703269">
    <property type="component" value="Unassembled WGS sequence"/>
</dbReference>
<dbReference type="InterPro" id="IPR037176">
    <property type="entry name" value="Osmotin/thaumatin-like_sf"/>
</dbReference>
<dbReference type="OrthoDB" id="3342934at2759"/>
<keyword evidence="3" id="KW-1185">Reference proteome</keyword>
<comment type="caution">
    <text evidence="2">The sequence shown here is derived from an EMBL/GenBank/DDBJ whole genome shotgun (WGS) entry which is preliminary data.</text>
</comment>
<evidence type="ECO:0008006" key="4">
    <source>
        <dbReference type="Google" id="ProtNLM"/>
    </source>
</evidence>
<evidence type="ECO:0000256" key="1">
    <source>
        <dbReference type="SAM" id="SignalP"/>
    </source>
</evidence>
<gene>
    <name evidence="2" type="ORF">PsYK624_138300</name>
</gene>
<sequence>MLMRTTTLLAASTLAFVGAHAESHTVHFVNKCGYGTPLLKAAGRTLSTGADYRSSGPLVAAIAFLQTGHCGDNGEGCTLLETTLQNPTRPGGGSSSDVSLIPPHKFSVASGFGYYGGCDGAGADCKDANCPTAFRKPDDTHVQVACQSNDVNLAITFCE</sequence>
<dbReference type="AlphaFoldDB" id="A0A9P3GQH7"/>
<dbReference type="SUPFAM" id="SSF49870">
    <property type="entry name" value="Osmotin, thaumatin-like protein"/>
    <property type="match status" value="1"/>
</dbReference>
<protein>
    <recommendedName>
        <fullName evidence="4">Glycopeptide</fullName>
    </recommendedName>
</protein>
<feature type="chain" id="PRO_5040434582" description="Glycopeptide" evidence="1">
    <location>
        <begin position="22"/>
        <end position="159"/>
    </location>
</feature>
<dbReference type="EMBL" id="BPQB01000074">
    <property type="protein sequence ID" value="GJE97609.1"/>
    <property type="molecule type" value="Genomic_DNA"/>
</dbReference>
<evidence type="ECO:0000313" key="2">
    <source>
        <dbReference type="EMBL" id="GJE97609.1"/>
    </source>
</evidence>